<feature type="region of interest" description="Disordered" evidence="3">
    <location>
        <begin position="738"/>
        <end position="785"/>
    </location>
</feature>
<dbReference type="AlphaFoldDB" id="A0A2Z7AWC5"/>
<evidence type="ECO:0000313" key="6">
    <source>
        <dbReference type="EMBL" id="KZV26201.1"/>
    </source>
</evidence>
<evidence type="ECO:0000259" key="4">
    <source>
        <dbReference type="PROSITE" id="PS50158"/>
    </source>
</evidence>
<feature type="compositionally biased region" description="Basic and acidic residues" evidence="3">
    <location>
        <begin position="776"/>
        <end position="785"/>
    </location>
</feature>
<evidence type="ECO:0000256" key="2">
    <source>
        <dbReference type="PROSITE-ProRule" id="PRU00047"/>
    </source>
</evidence>
<dbReference type="InterPro" id="IPR012337">
    <property type="entry name" value="RNaseH-like_sf"/>
</dbReference>
<feature type="compositionally biased region" description="Basic residues" evidence="3">
    <location>
        <begin position="228"/>
        <end position="242"/>
    </location>
</feature>
<dbReference type="GO" id="GO:0015074">
    <property type="term" value="P:DNA integration"/>
    <property type="evidence" value="ECO:0007669"/>
    <property type="project" value="InterPro"/>
</dbReference>
<dbReference type="SMART" id="SM00343">
    <property type="entry name" value="ZnF_C2HC"/>
    <property type="match status" value="1"/>
</dbReference>
<dbReference type="InterPro" id="IPR013103">
    <property type="entry name" value="RVT_2"/>
</dbReference>
<dbReference type="Pfam" id="PF25597">
    <property type="entry name" value="SH3_retrovirus"/>
    <property type="match status" value="1"/>
</dbReference>
<dbReference type="Pfam" id="PF07727">
    <property type="entry name" value="RVT_2"/>
    <property type="match status" value="1"/>
</dbReference>
<dbReference type="InterPro" id="IPR036397">
    <property type="entry name" value="RNaseH_sf"/>
</dbReference>
<dbReference type="PROSITE" id="PS50994">
    <property type="entry name" value="INTEGRASE"/>
    <property type="match status" value="1"/>
</dbReference>
<gene>
    <name evidence="6" type="ORF">F511_28547</name>
</gene>
<keyword evidence="7" id="KW-1185">Reference proteome</keyword>
<dbReference type="GO" id="GO:0003676">
    <property type="term" value="F:nucleic acid binding"/>
    <property type="evidence" value="ECO:0007669"/>
    <property type="project" value="InterPro"/>
</dbReference>
<dbReference type="GO" id="GO:0004190">
    <property type="term" value="F:aspartic-type endopeptidase activity"/>
    <property type="evidence" value="ECO:0007669"/>
    <property type="project" value="UniProtKB-KW"/>
</dbReference>
<evidence type="ECO:0000256" key="3">
    <source>
        <dbReference type="SAM" id="MobiDB-lite"/>
    </source>
</evidence>
<feature type="region of interest" description="Disordered" evidence="3">
    <location>
        <begin position="203"/>
        <end position="242"/>
    </location>
</feature>
<dbReference type="InterPro" id="IPR054722">
    <property type="entry name" value="PolX-like_BBD"/>
</dbReference>
<sequence>MASVNATVASNTVHGEKPEKFNGTDFKRWQQKMLFYLTTLNLVRFLREDAPTVSENETDKDKRAAFEAWGHGDFLCRNYVLNGLDNSLYNVYSPMTTAKLLWESLEKKYKTEGAGLKKFIVGKFLDYKMVDSKSVISQVQEMQLILHDLHAEGMEMSESFQVAAVIEKLPPLWKDFKNYLKHKRKEMGLEDLIINLRIEEDNRKQSESKGTKRPIEDGSNLVEPNASKGKRKFKGKDKGKGKKFKGTCYNCGKPNHMAKDCRRPKKAKKEQQGKDVANHLTTSNVVDMEMDLAAVTFEANMVDNPRQWWVDTGATRHICSEKAMFSTYVSVTGRKLFMGNSASSDVAGIGKVVLKMTSRKELALIDVLHVPEIRKNLVSGSALVKAGFRLVFESNKFILSKNGVFIGKGYLEDNLFKMNVMPVLREFDGNKIKASTYIVECSNLWHGRLGHVNYNTLKRLVKLNLLPTMDINKTHKCEVCVEAKMTKLPFHSVERSTTPLELIHSDICDLKFVQTRGGKKYFVTFIDDCTRYCYVYLLRGKDEALEAFQNYKAEVENQLDQRIKNIRSDRGGEYGAPFDDYCVKSGIIHQTTAPYSPQSNGVAERKNRTLKEMMNALLINSGLPQNLWGEAILSANHILNKIPQKKKDKTPYELWKGHKPSYKYLKVWGCLAKVEVPKPKQVKIGPKTFDGIFIGYANNSSAYRFLVHKSDIPSIHEDTTIESRNAIFFENVFPRKEGNNKERNEIQRNEGSNENEKSEPSCNKRSIEDVDDQDHDEPRRSKRARIEKSFGPDFISYVLENEPRTLKEALSSPDAPLWKEAVNSEIESIMHNHTWELVDLPPGTKPLGRKWILKCKYKADGTIDKYKARLVAKGFRQKEGIDYFDTYSPVTRITSIRMFIAIAALHDLEIHQMDVKTAFLNGELEEEIYMEQPEGFVAPGQEKNVCRLVKSLYGLKQAPKQWHEKFDKVMMSNGFKINE</sequence>
<feature type="compositionally biased region" description="Basic and acidic residues" evidence="3">
    <location>
        <begin position="203"/>
        <end position="216"/>
    </location>
</feature>
<dbReference type="Pfam" id="PF00665">
    <property type="entry name" value="rve"/>
    <property type="match status" value="1"/>
</dbReference>
<dbReference type="PANTHER" id="PTHR47592:SF27">
    <property type="entry name" value="OS08G0421700 PROTEIN"/>
    <property type="match status" value="1"/>
</dbReference>
<feature type="compositionally biased region" description="Basic and acidic residues" evidence="3">
    <location>
        <begin position="738"/>
        <end position="748"/>
    </location>
</feature>
<keyword evidence="1" id="KW-0378">Hydrolase</keyword>
<name>A0A2Z7AWC5_9LAMI</name>
<dbReference type="InterPro" id="IPR057670">
    <property type="entry name" value="SH3_retrovirus"/>
</dbReference>
<dbReference type="Gene3D" id="3.30.420.10">
    <property type="entry name" value="Ribonuclease H-like superfamily/Ribonuclease H"/>
    <property type="match status" value="1"/>
</dbReference>
<feature type="domain" description="Integrase catalytic" evidence="5">
    <location>
        <begin position="495"/>
        <end position="659"/>
    </location>
</feature>
<keyword evidence="2" id="KW-0863">Zinc-finger</keyword>
<dbReference type="PANTHER" id="PTHR47592">
    <property type="entry name" value="PBF68 PROTEIN"/>
    <property type="match status" value="1"/>
</dbReference>
<dbReference type="InterPro" id="IPR001584">
    <property type="entry name" value="Integrase_cat-core"/>
</dbReference>
<reference evidence="6 7" key="1">
    <citation type="journal article" date="2015" name="Proc. Natl. Acad. Sci. U.S.A.">
        <title>The resurrection genome of Boea hygrometrica: A blueprint for survival of dehydration.</title>
        <authorList>
            <person name="Xiao L."/>
            <person name="Yang G."/>
            <person name="Zhang L."/>
            <person name="Yang X."/>
            <person name="Zhao S."/>
            <person name="Ji Z."/>
            <person name="Zhou Q."/>
            <person name="Hu M."/>
            <person name="Wang Y."/>
            <person name="Chen M."/>
            <person name="Xu Y."/>
            <person name="Jin H."/>
            <person name="Xiao X."/>
            <person name="Hu G."/>
            <person name="Bao F."/>
            <person name="Hu Y."/>
            <person name="Wan P."/>
            <person name="Li L."/>
            <person name="Deng X."/>
            <person name="Kuang T."/>
            <person name="Xiang C."/>
            <person name="Zhu J.K."/>
            <person name="Oliver M.J."/>
            <person name="He Y."/>
        </authorList>
    </citation>
    <scope>NUCLEOTIDE SEQUENCE [LARGE SCALE GENOMIC DNA]</scope>
    <source>
        <strain evidence="7">cv. XS01</strain>
    </source>
</reference>
<evidence type="ECO:0000313" key="7">
    <source>
        <dbReference type="Proteomes" id="UP000250235"/>
    </source>
</evidence>
<keyword evidence="1" id="KW-0064">Aspartyl protease</keyword>
<dbReference type="Pfam" id="PF13976">
    <property type="entry name" value="gag_pre-integrs"/>
    <property type="match status" value="1"/>
</dbReference>
<keyword evidence="2" id="KW-0479">Metal-binding</keyword>
<evidence type="ECO:0000256" key="1">
    <source>
        <dbReference type="ARBA" id="ARBA00022750"/>
    </source>
</evidence>
<dbReference type="Pfam" id="PF14223">
    <property type="entry name" value="Retrotran_gag_2"/>
    <property type="match status" value="1"/>
</dbReference>
<keyword evidence="1" id="KW-0645">Protease</keyword>
<dbReference type="SUPFAM" id="SSF57756">
    <property type="entry name" value="Retrovirus zinc finger-like domains"/>
    <property type="match status" value="1"/>
</dbReference>
<dbReference type="SUPFAM" id="SSF53098">
    <property type="entry name" value="Ribonuclease H-like"/>
    <property type="match status" value="1"/>
</dbReference>
<dbReference type="OrthoDB" id="2596766at2759"/>
<dbReference type="EMBL" id="KV011783">
    <property type="protein sequence ID" value="KZV26201.1"/>
    <property type="molecule type" value="Genomic_DNA"/>
</dbReference>
<proteinExistence type="predicted"/>
<accession>A0A2Z7AWC5</accession>
<dbReference type="Gene3D" id="4.10.60.10">
    <property type="entry name" value="Zinc finger, CCHC-type"/>
    <property type="match status" value="1"/>
</dbReference>
<dbReference type="Proteomes" id="UP000250235">
    <property type="component" value="Unassembled WGS sequence"/>
</dbReference>
<dbReference type="PROSITE" id="PS50158">
    <property type="entry name" value="ZF_CCHC"/>
    <property type="match status" value="1"/>
</dbReference>
<organism evidence="6 7">
    <name type="scientific">Dorcoceras hygrometricum</name>
    <dbReference type="NCBI Taxonomy" id="472368"/>
    <lineage>
        <taxon>Eukaryota</taxon>
        <taxon>Viridiplantae</taxon>
        <taxon>Streptophyta</taxon>
        <taxon>Embryophyta</taxon>
        <taxon>Tracheophyta</taxon>
        <taxon>Spermatophyta</taxon>
        <taxon>Magnoliopsida</taxon>
        <taxon>eudicotyledons</taxon>
        <taxon>Gunneridae</taxon>
        <taxon>Pentapetalae</taxon>
        <taxon>asterids</taxon>
        <taxon>lamiids</taxon>
        <taxon>Lamiales</taxon>
        <taxon>Gesneriaceae</taxon>
        <taxon>Didymocarpoideae</taxon>
        <taxon>Trichosporeae</taxon>
        <taxon>Loxocarpinae</taxon>
        <taxon>Dorcoceras</taxon>
    </lineage>
</organism>
<dbReference type="GO" id="GO:0008270">
    <property type="term" value="F:zinc ion binding"/>
    <property type="evidence" value="ECO:0007669"/>
    <property type="project" value="UniProtKB-KW"/>
</dbReference>
<dbReference type="InterPro" id="IPR025724">
    <property type="entry name" value="GAG-pre-integrase_dom"/>
</dbReference>
<feature type="domain" description="CCHC-type" evidence="4">
    <location>
        <begin position="248"/>
        <end position="263"/>
    </location>
</feature>
<feature type="region of interest" description="Disordered" evidence="3">
    <location>
        <begin position="256"/>
        <end position="275"/>
    </location>
</feature>
<dbReference type="InterPro" id="IPR043502">
    <property type="entry name" value="DNA/RNA_pol_sf"/>
</dbReference>
<dbReference type="SUPFAM" id="SSF56672">
    <property type="entry name" value="DNA/RNA polymerases"/>
    <property type="match status" value="1"/>
</dbReference>
<dbReference type="Pfam" id="PF22936">
    <property type="entry name" value="Pol_BBD"/>
    <property type="match status" value="1"/>
</dbReference>
<protein>
    <recommendedName>
        <fullName evidence="8">Retrovirus-related Pol polyprotein from transposon TNT 1-94</fullName>
    </recommendedName>
</protein>
<dbReference type="Pfam" id="PF00098">
    <property type="entry name" value="zf-CCHC"/>
    <property type="match status" value="1"/>
</dbReference>
<keyword evidence="2" id="KW-0862">Zinc</keyword>
<dbReference type="InterPro" id="IPR001878">
    <property type="entry name" value="Znf_CCHC"/>
</dbReference>
<evidence type="ECO:0008006" key="8">
    <source>
        <dbReference type="Google" id="ProtNLM"/>
    </source>
</evidence>
<dbReference type="InterPro" id="IPR036875">
    <property type="entry name" value="Znf_CCHC_sf"/>
</dbReference>
<evidence type="ECO:0000259" key="5">
    <source>
        <dbReference type="PROSITE" id="PS50994"/>
    </source>
</evidence>